<keyword evidence="2" id="KW-0813">Transport</keyword>
<reference evidence="11 12" key="1">
    <citation type="submission" date="2015-09" db="EMBL/GenBank/DDBJ databases">
        <title>Draft genome of the scarab beetle Oryctes borbonicus.</title>
        <authorList>
            <person name="Meyer J.M."/>
            <person name="Markov G.V."/>
            <person name="Baskaran P."/>
            <person name="Herrmann M."/>
            <person name="Sommer R.J."/>
            <person name="Roedelsperger C."/>
        </authorList>
    </citation>
    <scope>NUCLEOTIDE SEQUENCE [LARGE SCALE GENOMIC DNA]</scope>
    <source>
        <strain evidence="11">OB123</strain>
        <tissue evidence="11">Whole animal</tissue>
    </source>
</reference>
<keyword evidence="6" id="KW-0445">Lipid transport</keyword>
<dbReference type="EMBL" id="LJIG01016203">
    <property type="protein sequence ID" value="KRT81306.1"/>
    <property type="molecule type" value="Genomic_DNA"/>
</dbReference>
<feature type="compositionally biased region" description="Polar residues" evidence="9">
    <location>
        <begin position="800"/>
        <end position="809"/>
    </location>
</feature>
<evidence type="ECO:0000313" key="11">
    <source>
        <dbReference type="EMBL" id="KRT81306.1"/>
    </source>
</evidence>
<keyword evidence="8" id="KW-0472">Membrane</keyword>
<evidence type="ECO:0000313" key="12">
    <source>
        <dbReference type="Proteomes" id="UP000051574"/>
    </source>
</evidence>
<keyword evidence="5" id="KW-1133">Transmembrane helix</keyword>
<evidence type="ECO:0000256" key="6">
    <source>
        <dbReference type="ARBA" id="ARBA00023055"/>
    </source>
</evidence>
<feature type="non-terminal residue" evidence="11">
    <location>
        <position position="934"/>
    </location>
</feature>
<sequence>MDLSHKGKSLTTSVPSMAIRFNATAEEIEEVFTKEEDDSGPMNDNAPSTEKSVETETNLKRSILPILGKRSTSIDVNSANAQESSSPSDPWRFLSDIKGKITKSVEVRLTEYKARTMDNEGSPKITAKDKMKDSKENSSLSDSEEASESSISRTCGIVSTTEGVEMSSDDDETPSLSEEEKQQQQANRHDYDTKNTQQQQRSVRRRFRVTGGDHKSSSPVKEGSLAGAFLENIQKVNDDDDAIESGVDALSADLHVSNFSVDSENVLNVHQVTGSDIRNAEFGLDDRDLEMVFSPIGYVDLRSRSDTTQPINWLEIAYKNKPMVVTFLCLLLYFYLPLSLYTSGFIAGALAVSVVWCVYIRLVSYDHPLKPSTSYIPVIEMPSAKEYQPLKKYEGWMNEYPEEYNPLTYHVSQTQPVYLRLQGNFLKVSHTRQKIPKRAMWNEPEHKFVFTRHRIYNLLGAKVLLLPEGLARVRQWSKKYPICIVLNKDQMDLEESSPKKVKEHRGKEMRSPDKKTDGVVEMQIFSKLVDNIDDQEQQSTPRQTEFDHMLHADDSFEDLDPKKSCFDDEEEDYSVCFEEWHDVNTPIVQISPDETRLYLFSRTGREKEDWFRRFRTAANKDPDTDKRTLQDDYLAYMKSQKIIYKDDETEIPIDESLMSNAVDIAWVNAFLARILFDCTREETIVQRAKERIQRKLASVRLPHFIQALYCEELNLGNSVPVVLASRKPFLNDRGLWLDLDIAYEGLIVLILQTKVNLMKLKTLPLQEGKMLERSVDDKPAIFHSDVDDSAESSTDDESNRTPASSNRQVLDNMGYPVPGIGGASKGSKKLMKMVDKIAESKFFQAATENKYIKRAMQEFSNTDLRLKVEVKKCVGRLVINVPPPPSDRVWVGFRVPPELVINAHPIVGDRNISFMRVTSWIEKKIYKEFQKVFV</sequence>
<evidence type="ECO:0000256" key="2">
    <source>
        <dbReference type="ARBA" id="ARBA00022448"/>
    </source>
</evidence>
<feature type="compositionally biased region" description="Basic and acidic residues" evidence="9">
    <location>
        <begin position="496"/>
        <end position="515"/>
    </location>
</feature>
<dbReference type="GO" id="GO:0006869">
    <property type="term" value="P:lipid transport"/>
    <property type="evidence" value="ECO:0007669"/>
    <property type="project" value="UniProtKB-KW"/>
</dbReference>
<evidence type="ECO:0000259" key="10">
    <source>
        <dbReference type="PROSITE" id="PS51847"/>
    </source>
</evidence>
<dbReference type="PROSITE" id="PS51847">
    <property type="entry name" value="SMP"/>
    <property type="match status" value="1"/>
</dbReference>
<dbReference type="GO" id="GO:0005789">
    <property type="term" value="C:endoplasmic reticulum membrane"/>
    <property type="evidence" value="ECO:0007669"/>
    <property type="project" value="UniProtKB-SubCell"/>
</dbReference>
<feature type="compositionally biased region" description="Basic and acidic residues" evidence="9">
    <location>
        <begin position="178"/>
        <end position="193"/>
    </location>
</feature>
<evidence type="ECO:0000256" key="8">
    <source>
        <dbReference type="ARBA" id="ARBA00023136"/>
    </source>
</evidence>
<dbReference type="InterPro" id="IPR031468">
    <property type="entry name" value="SMP_LBD"/>
</dbReference>
<keyword evidence="3" id="KW-0812">Transmembrane</keyword>
<feature type="region of interest" description="Disordered" evidence="9">
    <location>
        <begin position="494"/>
        <end position="515"/>
    </location>
</feature>
<feature type="region of interest" description="Disordered" evidence="9">
    <location>
        <begin position="118"/>
        <end position="221"/>
    </location>
</feature>
<evidence type="ECO:0000256" key="1">
    <source>
        <dbReference type="ARBA" id="ARBA00004586"/>
    </source>
</evidence>
<name>A0A0T6B1U5_9SCAR</name>
<keyword evidence="4" id="KW-0256">Endoplasmic reticulum</keyword>
<comment type="caution">
    <text evidence="11">The sequence shown here is derived from an EMBL/GenBank/DDBJ whole genome shotgun (WGS) entry which is preliminary data.</text>
</comment>
<evidence type="ECO:0000256" key="5">
    <source>
        <dbReference type="ARBA" id="ARBA00022989"/>
    </source>
</evidence>
<dbReference type="CDD" id="cd21675">
    <property type="entry name" value="SMP_TEX2"/>
    <property type="match status" value="1"/>
</dbReference>
<evidence type="ECO:0000256" key="3">
    <source>
        <dbReference type="ARBA" id="ARBA00022692"/>
    </source>
</evidence>
<feature type="domain" description="SMP-LTD" evidence="10">
    <location>
        <begin position="658"/>
        <end position="934"/>
    </location>
</feature>
<dbReference type="PANTHER" id="PTHR13466">
    <property type="entry name" value="TEX2 PROTEIN-RELATED"/>
    <property type="match status" value="1"/>
</dbReference>
<dbReference type="OrthoDB" id="26740at2759"/>
<dbReference type="PANTHER" id="PTHR13466:SF0">
    <property type="entry name" value="SMP-LTD DOMAIN-CONTAINING PROTEIN"/>
    <property type="match status" value="1"/>
</dbReference>
<feature type="compositionally biased region" description="Polar residues" evidence="9">
    <location>
        <begin position="70"/>
        <end position="88"/>
    </location>
</feature>
<feature type="region of interest" description="Disordered" evidence="9">
    <location>
        <begin position="32"/>
        <end position="94"/>
    </location>
</feature>
<feature type="compositionally biased region" description="Basic and acidic residues" evidence="9">
    <location>
        <begin position="126"/>
        <end position="136"/>
    </location>
</feature>
<feature type="region of interest" description="Disordered" evidence="9">
    <location>
        <begin position="785"/>
        <end position="809"/>
    </location>
</feature>
<evidence type="ECO:0000256" key="4">
    <source>
        <dbReference type="ARBA" id="ARBA00022824"/>
    </source>
</evidence>
<keyword evidence="7" id="KW-0446">Lipid-binding</keyword>
<protein>
    <recommendedName>
        <fullName evidence="10">SMP-LTD domain-containing protein</fullName>
    </recommendedName>
</protein>
<dbReference type="GO" id="GO:0008289">
    <property type="term" value="F:lipid binding"/>
    <property type="evidence" value="ECO:0007669"/>
    <property type="project" value="UniProtKB-KW"/>
</dbReference>
<gene>
    <name evidence="11" type="ORF">AMK59_5952</name>
</gene>
<evidence type="ECO:0000256" key="9">
    <source>
        <dbReference type="SAM" id="MobiDB-lite"/>
    </source>
</evidence>
<keyword evidence="12" id="KW-1185">Reference proteome</keyword>
<feature type="compositionally biased region" description="Acidic residues" evidence="9">
    <location>
        <begin position="787"/>
        <end position="796"/>
    </location>
</feature>
<dbReference type="AlphaFoldDB" id="A0A0T6B1U5"/>
<dbReference type="Proteomes" id="UP000051574">
    <property type="component" value="Unassembled WGS sequence"/>
</dbReference>
<proteinExistence type="predicted"/>
<comment type="subcellular location">
    <subcellularLocation>
        <location evidence="1">Endoplasmic reticulum membrane</location>
    </subcellularLocation>
</comment>
<organism evidence="11 12">
    <name type="scientific">Oryctes borbonicus</name>
    <dbReference type="NCBI Taxonomy" id="1629725"/>
    <lineage>
        <taxon>Eukaryota</taxon>
        <taxon>Metazoa</taxon>
        <taxon>Ecdysozoa</taxon>
        <taxon>Arthropoda</taxon>
        <taxon>Hexapoda</taxon>
        <taxon>Insecta</taxon>
        <taxon>Pterygota</taxon>
        <taxon>Neoptera</taxon>
        <taxon>Endopterygota</taxon>
        <taxon>Coleoptera</taxon>
        <taxon>Polyphaga</taxon>
        <taxon>Scarabaeiformia</taxon>
        <taxon>Scarabaeidae</taxon>
        <taxon>Dynastinae</taxon>
        <taxon>Oryctes</taxon>
    </lineage>
</organism>
<accession>A0A0T6B1U5</accession>
<evidence type="ECO:0000256" key="7">
    <source>
        <dbReference type="ARBA" id="ARBA00023121"/>
    </source>
</evidence>